<evidence type="ECO:0000256" key="1">
    <source>
        <dbReference type="ARBA" id="ARBA00022679"/>
    </source>
</evidence>
<organism evidence="5 6">
    <name type="scientific">Micromonospora echinospora</name>
    <name type="common">Micromonospora purpurea</name>
    <dbReference type="NCBI Taxonomy" id="1877"/>
    <lineage>
        <taxon>Bacteria</taxon>
        <taxon>Bacillati</taxon>
        <taxon>Actinomycetota</taxon>
        <taxon>Actinomycetes</taxon>
        <taxon>Micromonosporales</taxon>
        <taxon>Micromonosporaceae</taxon>
        <taxon>Micromonospora</taxon>
    </lineage>
</organism>
<dbReference type="Gene3D" id="3.40.47.10">
    <property type="match status" value="2"/>
</dbReference>
<dbReference type="InterPro" id="IPR013747">
    <property type="entry name" value="ACP_syn_III_C"/>
</dbReference>
<feature type="domain" description="Beta-ketoacyl-[acyl-carrier-protein] synthase III N-terminal" evidence="4">
    <location>
        <begin position="111"/>
        <end position="187"/>
    </location>
</feature>
<evidence type="ECO:0000259" key="4">
    <source>
        <dbReference type="Pfam" id="PF08545"/>
    </source>
</evidence>
<reference evidence="6" key="1">
    <citation type="submission" date="2016-06" db="EMBL/GenBank/DDBJ databases">
        <authorList>
            <person name="Varghese N."/>
            <person name="Submissions Spin"/>
        </authorList>
    </citation>
    <scope>NUCLEOTIDE SEQUENCE [LARGE SCALE GENOMIC DNA]</scope>
    <source>
        <strain evidence="6">DSM 43816</strain>
    </source>
</reference>
<dbReference type="RefSeq" id="WP_088981002.1">
    <property type="nucleotide sequence ID" value="NZ_LT607413.1"/>
</dbReference>
<name>A0A1C4VSR2_MICEC</name>
<keyword evidence="6" id="KW-1185">Reference proteome</keyword>
<evidence type="ECO:0000313" key="6">
    <source>
        <dbReference type="Proteomes" id="UP000198253"/>
    </source>
</evidence>
<proteinExistence type="predicted"/>
<dbReference type="GO" id="GO:0044550">
    <property type="term" value="P:secondary metabolite biosynthetic process"/>
    <property type="evidence" value="ECO:0007669"/>
    <property type="project" value="TreeGrafter"/>
</dbReference>
<dbReference type="GO" id="GO:0004315">
    <property type="term" value="F:3-oxoacyl-[acyl-carrier-protein] synthase activity"/>
    <property type="evidence" value="ECO:0007669"/>
    <property type="project" value="InterPro"/>
</dbReference>
<dbReference type="AlphaFoldDB" id="A0A1C4VSR2"/>
<dbReference type="InterPro" id="IPR016039">
    <property type="entry name" value="Thiolase-like"/>
</dbReference>
<dbReference type="SUPFAM" id="SSF53901">
    <property type="entry name" value="Thiolase-like"/>
    <property type="match status" value="1"/>
</dbReference>
<evidence type="ECO:0000313" key="5">
    <source>
        <dbReference type="EMBL" id="SCE86855.1"/>
    </source>
</evidence>
<evidence type="ECO:0000259" key="3">
    <source>
        <dbReference type="Pfam" id="PF08541"/>
    </source>
</evidence>
<dbReference type="Proteomes" id="UP000198253">
    <property type="component" value="Chromosome I"/>
</dbReference>
<dbReference type="EMBL" id="LT607413">
    <property type="protein sequence ID" value="SCE86855.1"/>
    <property type="molecule type" value="Genomic_DNA"/>
</dbReference>
<dbReference type="Pfam" id="PF08545">
    <property type="entry name" value="ACP_syn_III"/>
    <property type="match status" value="1"/>
</dbReference>
<feature type="domain" description="Beta-ketoacyl-[acyl-carrier-protein] synthase III C-terminal" evidence="3">
    <location>
        <begin position="242"/>
        <end position="331"/>
    </location>
</feature>
<dbReference type="PANTHER" id="PTHR34069">
    <property type="entry name" value="3-OXOACYL-[ACYL-CARRIER-PROTEIN] SYNTHASE 3"/>
    <property type="match status" value="1"/>
</dbReference>
<evidence type="ECO:0000256" key="2">
    <source>
        <dbReference type="ARBA" id="ARBA00023315"/>
    </source>
</evidence>
<gene>
    <name evidence="5" type="ORF">GA0070618_1516</name>
</gene>
<dbReference type="OrthoDB" id="4758553at2"/>
<dbReference type="PANTHER" id="PTHR34069:SF2">
    <property type="entry name" value="BETA-KETOACYL-[ACYL-CARRIER-PROTEIN] SYNTHASE III"/>
    <property type="match status" value="1"/>
</dbReference>
<protein>
    <submittedName>
        <fullName evidence="5">3-oxoacyl-[acyl-carrier-protein] synthase-3</fullName>
    </submittedName>
</protein>
<dbReference type="GO" id="GO:0006633">
    <property type="term" value="P:fatty acid biosynthetic process"/>
    <property type="evidence" value="ECO:0007669"/>
    <property type="project" value="InterPro"/>
</dbReference>
<dbReference type="InParanoid" id="A0A1C4VSR2"/>
<accession>A0A1C4VSR2</accession>
<sequence>MSPVSLVDVGSYLPERRVTVDFYGGDDDALRESVMFKSPRYRRHVAPGESAVDMIEKAARPVLDRAAARGDGPLDVLLTNVQLPDLPWTGAGSAVAHRLGQDPDWVLDVHNGGCASFVHMLRSARQILRTGEARTALICCVQNTAGQMFAQSEVRRRSHASVPGDGCGVGYLRVGDESPILDVELRNLGEFAGDMGVRLEDGRRYWEPGRSQLDVSFTPDKVRKIIERGNALVPEVVGRLCDRLDVPTSAIDLLVTNQPNRLFLANWRESLGVDAARHPDTFDEYGNLFGAAVPVTLHEMLRQGRPNRGDLVVLAGFAHAGDLAAAAAVRWHPEAA</sequence>
<keyword evidence="2" id="KW-0012">Acyltransferase</keyword>
<dbReference type="Pfam" id="PF08541">
    <property type="entry name" value="ACP_syn_III_C"/>
    <property type="match status" value="1"/>
</dbReference>
<keyword evidence="1" id="KW-0808">Transferase</keyword>
<dbReference type="InterPro" id="IPR013751">
    <property type="entry name" value="ACP_syn_III_N"/>
</dbReference>